<sequence length="135" mass="14150">MHVRKRLANGTLAASLLAGVTILAPTAAQAGEERAAAASCYGSAHSYSKPEGTADLPAGRLFVTSGNCADINIMPRTNRYVMVCFETASGGSHCPSGYTLAVGGEWNVIEYDVPDGTQFYFHFRSAALSNGSWAA</sequence>
<keyword evidence="3" id="KW-1185">Reference proteome</keyword>
<reference evidence="2" key="1">
    <citation type="journal article" date="2014" name="Int. J. Syst. Evol. Microbiol.">
        <title>Complete genome sequence of Corynebacterium casei LMG S-19264T (=DSM 44701T), isolated from a smear-ripened cheese.</title>
        <authorList>
            <consortium name="US DOE Joint Genome Institute (JGI-PGF)"/>
            <person name="Walter F."/>
            <person name="Albersmeier A."/>
            <person name="Kalinowski J."/>
            <person name="Ruckert C."/>
        </authorList>
    </citation>
    <scope>NUCLEOTIDE SEQUENCE</scope>
    <source>
        <strain evidence="2">JCM 4346</strain>
    </source>
</reference>
<protein>
    <recommendedName>
        <fullName evidence="4">Secreted protein</fullName>
    </recommendedName>
</protein>
<dbReference type="AlphaFoldDB" id="A0A918FEA6"/>
<feature type="signal peptide" evidence="1">
    <location>
        <begin position="1"/>
        <end position="30"/>
    </location>
</feature>
<dbReference type="EMBL" id="BMSX01000014">
    <property type="protein sequence ID" value="GGR32996.1"/>
    <property type="molecule type" value="Genomic_DNA"/>
</dbReference>
<evidence type="ECO:0000313" key="2">
    <source>
        <dbReference type="EMBL" id="GGR32996.1"/>
    </source>
</evidence>
<evidence type="ECO:0000256" key="1">
    <source>
        <dbReference type="SAM" id="SignalP"/>
    </source>
</evidence>
<feature type="chain" id="PRO_5037392450" description="Secreted protein" evidence="1">
    <location>
        <begin position="31"/>
        <end position="135"/>
    </location>
</feature>
<name>A0A918FEA6_9ACTN</name>
<keyword evidence="1" id="KW-0732">Signal</keyword>
<evidence type="ECO:0000313" key="3">
    <source>
        <dbReference type="Proteomes" id="UP000658320"/>
    </source>
</evidence>
<gene>
    <name evidence="2" type="ORF">GCM10010251_56450</name>
</gene>
<dbReference type="RefSeq" id="WP_189940564.1">
    <property type="nucleotide sequence ID" value="NZ_BMSX01000014.1"/>
</dbReference>
<dbReference type="Proteomes" id="UP000658320">
    <property type="component" value="Unassembled WGS sequence"/>
</dbReference>
<proteinExistence type="predicted"/>
<accession>A0A918FEA6</accession>
<evidence type="ECO:0008006" key="4">
    <source>
        <dbReference type="Google" id="ProtNLM"/>
    </source>
</evidence>
<organism evidence="2 3">
    <name type="scientific">Streptomyces aurantiogriseus</name>
    <dbReference type="NCBI Taxonomy" id="66870"/>
    <lineage>
        <taxon>Bacteria</taxon>
        <taxon>Bacillati</taxon>
        <taxon>Actinomycetota</taxon>
        <taxon>Actinomycetes</taxon>
        <taxon>Kitasatosporales</taxon>
        <taxon>Streptomycetaceae</taxon>
        <taxon>Streptomyces</taxon>
    </lineage>
</organism>
<reference evidence="2" key="2">
    <citation type="submission" date="2020-09" db="EMBL/GenBank/DDBJ databases">
        <authorList>
            <person name="Sun Q."/>
            <person name="Ohkuma M."/>
        </authorList>
    </citation>
    <scope>NUCLEOTIDE SEQUENCE</scope>
    <source>
        <strain evidence="2">JCM 4346</strain>
    </source>
</reference>
<comment type="caution">
    <text evidence="2">The sequence shown here is derived from an EMBL/GenBank/DDBJ whole genome shotgun (WGS) entry which is preliminary data.</text>
</comment>